<accession>A0A317VKY0</accession>
<dbReference type="PROSITE" id="PS50110">
    <property type="entry name" value="RESPONSE_REGULATORY"/>
    <property type="match status" value="1"/>
</dbReference>
<proteinExistence type="predicted"/>
<feature type="domain" description="Response regulatory" evidence="2">
    <location>
        <begin position="1"/>
        <end position="114"/>
    </location>
</feature>
<dbReference type="EMBL" id="MSFK01000030">
    <property type="protein sequence ID" value="PWY74555.1"/>
    <property type="molecule type" value="Genomic_DNA"/>
</dbReference>
<evidence type="ECO:0000313" key="3">
    <source>
        <dbReference type="EMBL" id="PWY74555.1"/>
    </source>
</evidence>
<dbReference type="InterPro" id="IPR001789">
    <property type="entry name" value="Sig_transdc_resp-reg_receiver"/>
</dbReference>
<comment type="caution">
    <text evidence="3">The sequence shown here is derived from an EMBL/GenBank/DDBJ whole genome shotgun (WGS) entry which is preliminary data.</text>
</comment>
<feature type="non-terminal residue" evidence="3">
    <location>
        <position position="1"/>
    </location>
</feature>
<dbReference type="Proteomes" id="UP000246702">
    <property type="component" value="Unassembled WGS sequence"/>
</dbReference>
<sequence>LREARCTVLTAENGHPALDYRSGPYQRPHRTLMTRTELTVQVLMPIMSEPEVTHILRIQPPFTTDAKFRNTPVIGLLACGGIGTISEAQRLGFNDFIPSPLKLDLRRSHLRFWTSRDS</sequence>
<comment type="caution">
    <text evidence="1">Lacks conserved residue(s) required for the propagation of feature annotation.</text>
</comment>
<gene>
    <name evidence="3" type="ORF">BO94DRAFT_474794</name>
</gene>
<dbReference type="GO" id="GO:0000160">
    <property type="term" value="P:phosphorelay signal transduction system"/>
    <property type="evidence" value="ECO:0007669"/>
    <property type="project" value="InterPro"/>
</dbReference>
<name>A0A317VKY0_9EURO</name>
<dbReference type="SUPFAM" id="SSF52172">
    <property type="entry name" value="CheY-like"/>
    <property type="match status" value="1"/>
</dbReference>
<dbReference type="GeneID" id="37110670"/>
<dbReference type="AlphaFoldDB" id="A0A317VKY0"/>
<evidence type="ECO:0000256" key="1">
    <source>
        <dbReference type="PROSITE-ProRule" id="PRU00169"/>
    </source>
</evidence>
<dbReference type="OrthoDB" id="60033at2759"/>
<keyword evidence="4" id="KW-1185">Reference proteome</keyword>
<dbReference type="RefSeq" id="XP_025463748.1">
    <property type="nucleotide sequence ID" value="XM_025608527.1"/>
</dbReference>
<evidence type="ECO:0000313" key="4">
    <source>
        <dbReference type="Proteomes" id="UP000246702"/>
    </source>
</evidence>
<evidence type="ECO:0000259" key="2">
    <source>
        <dbReference type="PROSITE" id="PS50110"/>
    </source>
</evidence>
<dbReference type="Gene3D" id="3.40.50.2300">
    <property type="match status" value="1"/>
</dbReference>
<dbReference type="InterPro" id="IPR011006">
    <property type="entry name" value="CheY-like_superfamily"/>
</dbReference>
<organism evidence="3 4">
    <name type="scientific">Aspergillus sclerotioniger CBS 115572</name>
    <dbReference type="NCBI Taxonomy" id="1450535"/>
    <lineage>
        <taxon>Eukaryota</taxon>
        <taxon>Fungi</taxon>
        <taxon>Dikarya</taxon>
        <taxon>Ascomycota</taxon>
        <taxon>Pezizomycotina</taxon>
        <taxon>Eurotiomycetes</taxon>
        <taxon>Eurotiomycetidae</taxon>
        <taxon>Eurotiales</taxon>
        <taxon>Aspergillaceae</taxon>
        <taxon>Aspergillus</taxon>
        <taxon>Aspergillus subgen. Circumdati</taxon>
    </lineage>
</organism>
<reference evidence="3 4" key="1">
    <citation type="submission" date="2016-12" db="EMBL/GenBank/DDBJ databases">
        <title>The genomes of Aspergillus section Nigri reveals drivers in fungal speciation.</title>
        <authorList>
            <consortium name="DOE Joint Genome Institute"/>
            <person name="Vesth T.C."/>
            <person name="Nybo J."/>
            <person name="Theobald S."/>
            <person name="Brandl J."/>
            <person name="Frisvad J.C."/>
            <person name="Nielsen K.F."/>
            <person name="Lyhne E.K."/>
            <person name="Kogle M.E."/>
            <person name="Kuo A."/>
            <person name="Riley R."/>
            <person name="Clum A."/>
            <person name="Nolan M."/>
            <person name="Lipzen A."/>
            <person name="Salamov A."/>
            <person name="Henrissat B."/>
            <person name="Wiebenga A."/>
            <person name="De Vries R.P."/>
            <person name="Grigoriev I.V."/>
            <person name="Mortensen U.H."/>
            <person name="Andersen M.R."/>
            <person name="Baker S.E."/>
        </authorList>
    </citation>
    <scope>NUCLEOTIDE SEQUENCE [LARGE SCALE GENOMIC DNA]</scope>
    <source>
        <strain evidence="3 4">CBS 115572</strain>
    </source>
</reference>
<protein>
    <recommendedName>
        <fullName evidence="2">Response regulatory domain-containing protein</fullName>
    </recommendedName>
</protein>